<sequence>MHCSRSSTEAKYHSLATTTAELHWISSLLTDLGTCIPASLVIYCDNVGATHLCSNPIFHSQMKHVGIDYHFILYQVQNGALRITHVSSEDELVDVLTMPLPRTRFQLLKTKIRLSIGALS</sequence>
<protein>
    <submittedName>
        <fullName evidence="1">Uncharacterized protein</fullName>
    </submittedName>
</protein>
<dbReference type="PANTHER" id="PTHR11439:SF463">
    <property type="entry name" value="REVERSE TRANSCRIPTASE TY1_COPIA-TYPE DOMAIN-CONTAINING PROTEIN"/>
    <property type="match status" value="1"/>
</dbReference>
<dbReference type="PANTHER" id="PTHR11439">
    <property type="entry name" value="GAG-POL-RELATED RETROTRANSPOSON"/>
    <property type="match status" value="1"/>
</dbReference>
<dbReference type="EMBL" id="JBJUIK010000007">
    <property type="protein sequence ID" value="KAL3523052.1"/>
    <property type="molecule type" value="Genomic_DNA"/>
</dbReference>
<name>A0ABD2ZY17_9GENT</name>
<dbReference type="AlphaFoldDB" id="A0ABD2ZY17"/>
<comment type="caution">
    <text evidence="1">The sequence shown here is derived from an EMBL/GenBank/DDBJ whole genome shotgun (WGS) entry which is preliminary data.</text>
</comment>
<dbReference type="Proteomes" id="UP001630127">
    <property type="component" value="Unassembled WGS sequence"/>
</dbReference>
<dbReference type="CDD" id="cd09272">
    <property type="entry name" value="RNase_HI_RT_Ty1"/>
    <property type="match status" value="1"/>
</dbReference>
<evidence type="ECO:0000313" key="1">
    <source>
        <dbReference type="EMBL" id="KAL3523052.1"/>
    </source>
</evidence>
<keyword evidence="2" id="KW-1185">Reference proteome</keyword>
<proteinExistence type="predicted"/>
<reference evidence="1 2" key="1">
    <citation type="submission" date="2024-11" db="EMBL/GenBank/DDBJ databases">
        <title>A near-complete genome assembly of Cinchona calisaya.</title>
        <authorList>
            <person name="Lian D.C."/>
            <person name="Zhao X.W."/>
            <person name="Wei L."/>
        </authorList>
    </citation>
    <scope>NUCLEOTIDE SEQUENCE [LARGE SCALE GENOMIC DNA]</scope>
    <source>
        <tissue evidence="1">Nenye</tissue>
    </source>
</reference>
<organism evidence="1 2">
    <name type="scientific">Cinchona calisaya</name>
    <dbReference type="NCBI Taxonomy" id="153742"/>
    <lineage>
        <taxon>Eukaryota</taxon>
        <taxon>Viridiplantae</taxon>
        <taxon>Streptophyta</taxon>
        <taxon>Embryophyta</taxon>
        <taxon>Tracheophyta</taxon>
        <taxon>Spermatophyta</taxon>
        <taxon>Magnoliopsida</taxon>
        <taxon>eudicotyledons</taxon>
        <taxon>Gunneridae</taxon>
        <taxon>Pentapetalae</taxon>
        <taxon>asterids</taxon>
        <taxon>lamiids</taxon>
        <taxon>Gentianales</taxon>
        <taxon>Rubiaceae</taxon>
        <taxon>Cinchonoideae</taxon>
        <taxon>Cinchoneae</taxon>
        <taxon>Cinchona</taxon>
    </lineage>
</organism>
<evidence type="ECO:0000313" key="2">
    <source>
        <dbReference type="Proteomes" id="UP001630127"/>
    </source>
</evidence>
<accession>A0ABD2ZY17</accession>
<gene>
    <name evidence="1" type="ORF">ACH5RR_015886</name>
</gene>